<dbReference type="OrthoDB" id="10591173at2759"/>
<name>A0A194XVE4_MOLSC</name>
<sequence length="246" mass="26658">MCIEIHYIYKHCGCISRTGHYTCFSATQAQHEWSPLCPRFKRTTQTARLGEKTCLKHVGRVLRVVTPEGLEFEDADADEDDKELEKRMGVLVLGDENGDGERVEGEEGAVADAVAGVVRDLVKGAMEGAFEGESSDESSGSEGEMEEVERGYEADTEATSEVLGRGLLVNGQADEVNVNGQVNQVDDLVNDHANGSANPPANGQINDQANVDLQPRGLRLLRHVGGHINGITDKELPALPSEDEKM</sequence>
<proteinExistence type="predicted"/>
<gene>
    <name evidence="2" type="ORF">LY89DRAFT_662950</name>
</gene>
<feature type="compositionally biased region" description="Polar residues" evidence="1">
    <location>
        <begin position="193"/>
        <end position="208"/>
    </location>
</feature>
<dbReference type="RefSeq" id="XP_018078548.1">
    <property type="nucleotide sequence ID" value="XM_018212676.1"/>
</dbReference>
<dbReference type="Proteomes" id="UP000070700">
    <property type="component" value="Unassembled WGS sequence"/>
</dbReference>
<feature type="region of interest" description="Disordered" evidence="1">
    <location>
        <begin position="189"/>
        <end position="208"/>
    </location>
</feature>
<dbReference type="EMBL" id="KQ947404">
    <property type="protein sequence ID" value="KUJ24193.1"/>
    <property type="molecule type" value="Genomic_DNA"/>
</dbReference>
<evidence type="ECO:0000313" key="3">
    <source>
        <dbReference type="Proteomes" id="UP000070700"/>
    </source>
</evidence>
<feature type="compositionally biased region" description="Low complexity" evidence="1">
    <location>
        <begin position="129"/>
        <end position="142"/>
    </location>
</feature>
<dbReference type="KEGG" id="psco:LY89DRAFT_662950"/>
<dbReference type="InParanoid" id="A0A194XVE4"/>
<feature type="region of interest" description="Disordered" evidence="1">
    <location>
        <begin position="129"/>
        <end position="158"/>
    </location>
</feature>
<dbReference type="GeneID" id="28822402"/>
<accession>A0A194XVE4</accession>
<evidence type="ECO:0000256" key="1">
    <source>
        <dbReference type="SAM" id="MobiDB-lite"/>
    </source>
</evidence>
<reference evidence="2 3" key="1">
    <citation type="submission" date="2015-10" db="EMBL/GenBank/DDBJ databases">
        <title>Full genome of DAOMC 229536 Phialocephala scopiformis, a fungal endophyte of spruce producing the potent anti-insectan compound rugulosin.</title>
        <authorList>
            <consortium name="DOE Joint Genome Institute"/>
            <person name="Walker A.K."/>
            <person name="Frasz S.L."/>
            <person name="Seifert K.A."/>
            <person name="Miller J.D."/>
            <person name="Mondo S.J."/>
            <person name="Labutti K."/>
            <person name="Lipzen A."/>
            <person name="Dockter R."/>
            <person name="Kennedy M."/>
            <person name="Grigoriev I.V."/>
            <person name="Spatafora J.W."/>
        </authorList>
    </citation>
    <scope>NUCLEOTIDE SEQUENCE [LARGE SCALE GENOMIC DNA]</scope>
    <source>
        <strain evidence="2 3">CBS 120377</strain>
    </source>
</reference>
<organism evidence="2 3">
    <name type="scientific">Mollisia scopiformis</name>
    <name type="common">Conifer needle endophyte fungus</name>
    <name type="synonym">Phialocephala scopiformis</name>
    <dbReference type="NCBI Taxonomy" id="149040"/>
    <lineage>
        <taxon>Eukaryota</taxon>
        <taxon>Fungi</taxon>
        <taxon>Dikarya</taxon>
        <taxon>Ascomycota</taxon>
        <taxon>Pezizomycotina</taxon>
        <taxon>Leotiomycetes</taxon>
        <taxon>Helotiales</taxon>
        <taxon>Mollisiaceae</taxon>
        <taxon>Mollisia</taxon>
    </lineage>
</organism>
<protein>
    <submittedName>
        <fullName evidence="2">Uncharacterized protein</fullName>
    </submittedName>
</protein>
<keyword evidence="3" id="KW-1185">Reference proteome</keyword>
<evidence type="ECO:0000313" key="2">
    <source>
        <dbReference type="EMBL" id="KUJ24193.1"/>
    </source>
</evidence>
<dbReference type="AlphaFoldDB" id="A0A194XVE4"/>